<evidence type="ECO:0000256" key="3">
    <source>
        <dbReference type="ARBA" id="ARBA00008914"/>
    </source>
</evidence>
<feature type="region of interest" description="Disordered" evidence="10">
    <location>
        <begin position="1"/>
        <end position="23"/>
    </location>
</feature>
<dbReference type="InterPro" id="IPR036737">
    <property type="entry name" value="OmpA-like_sf"/>
</dbReference>
<comment type="caution">
    <text evidence="13">The sequence shown here is derived from an EMBL/GenBank/DDBJ whole genome shotgun (WGS) entry which is preliminary data.</text>
</comment>
<dbReference type="InterPro" id="IPR050330">
    <property type="entry name" value="Bact_OuterMem_StrucFunc"/>
</dbReference>
<keyword evidence="7 9" id="KW-0472">Membrane</keyword>
<reference evidence="13" key="1">
    <citation type="submission" date="2021-02" db="EMBL/GenBank/DDBJ databases">
        <title>Phycicoccus sp. MQZ13P-5T, whole genome shotgun sequence.</title>
        <authorList>
            <person name="Tuo L."/>
        </authorList>
    </citation>
    <scope>NUCLEOTIDE SEQUENCE</scope>
    <source>
        <strain evidence="13">MQZ13P-5</strain>
    </source>
</reference>
<keyword evidence="6 11" id="KW-1133">Transmembrane helix</keyword>
<dbReference type="Pfam" id="PF13677">
    <property type="entry name" value="MotB_plug"/>
    <property type="match status" value="1"/>
</dbReference>
<gene>
    <name evidence="13" type="ORF">JQN70_13725</name>
</gene>
<name>A0ABS2CNN4_9MICO</name>
<evidence type="ECO:0000256" key="11">
    <source>
        <dbReference type="SAM" id="Phobius"/>
    </source>
</evidence>
<dbReference type="Gene3D" id="3.30.1330.60">
    <property type="entry name" value="OmpA-like domain"/>
    <property type="match status" value="1"/>
</dbReference>
<evidence type="ECO:0000256" key="8">
    <source>
        <dbReference type="ARBA" id="ARBA00023237"/>
    </source>
</evidence>
<evidence type="ECO:0000313" key="14">
    <source>
        <dbReference type="Proteomes" id="UP001430172"/>
    </source>
</evidence>
<comment type="similarity">
    <text evidence="3">Belongs to the MotB family.</text>
</comment>
<sequence>MSGPGPSGKRRRQHEEEHEGGHENAERWLLSYADMITLLMALFIVLFAISQVDQQKLLALSSGLQEDFGAPAITNHTQGLLDGTSVDSAIQAIAPVAPQVASDIVTEPTNGAKGGSGSKDGDNTARDQLADVRAKLVKALTAKGLQNAVHFEVRDDGLVVDIVSDRVLFDAGEATLRPEGRKVLSAVAPTLRGLDNQLTVEGHTDDVPAGGVYRSNWELSTARATTVLQYLLAQRVRGSHLSAAGYADQRPLASNDTSAGRARNRRVAVVVHSTDPSASVAASISSASTPSTQSASPSGGTR</sequence>
<dbReference type="SUPFAM" id="SSF103088">
    <property type="entry name" value="OmpA-like"/>
    <property type="match status" value="1"/>
</dbReference>
<dbReference type="RefSeq" id="WP_204131923.1">
    <property type="nucleotide sequence ID" value="NZ_JAFDVD010000015.1"/>
</dbReference>
<evidence type="ECO:0000256" key="4">
    <source>
        <dbReference type="ARBA" id="ARBA00022475"/>
    </source>
</evidence>
<dbReference type="Pfam" id="PF00691">
    <property type="entry name" value="OmpA"/>
    <property type="match status" value="1"/>
</dbReference>
<keyword evidence="4" id="KW-1003">Cell membrane</keyword>
<keyword evidence="13" id="KW-0282">Flagellum</keyword>
<feature type="compositionally biased region" description="Basic and acidic residues" evidence="10">
    <location>
        <begin position="13"/>
        <end position="23"/>
    </location>
</feature>
<dbReference type="InterPro" id="IPR006665">
    <property type="entry name" value="OmpA-like"/>
</dbReference>
<protein>
    <submittedName>
        <fullName evidence="13">Flagellar motor protein MotB</fullName>
    </submittedName>
</protein>
<keyword evidence="13" id="KW-0966">Cell projection</keyword>
<feature type="domain" description="OmpA-like" evidence="12">
    <location>
        <begin position="156"/>
        <end position="275"/>
    </location>
</feature>
<dbReference type="PANTHER" id="PTHR30329">
    <property type="entry name" value="STATOR ELEMENT OF FLAGELLAR MOTOR COMPLEX"/>
    <property type="match status" value="1"/>
</dbReference>
<feature type="region of interest" description="Disordered" evidence="10">
    <location>
        <begin position="273"/>
        <end position="302"/>
    </location>
</feature>
<dbReference type="EMBL" id="JAFDVD010000015">
    <property type="protein sequence ID" value="MBM6401453.1"/>
    <property type="molecule type" value="Genomic_DNA"/>
</dbReference>
<dbReference type="CDD" id="cd07185">
    <property type="entry name" value="OmpA_C-like"/>
    <property type="match status" value="1"/>
</dbReference>
<dbReference type="PANTHER" id="PTHR30329:SF21">
    <property type="entry name" value="LIPOPROTEIN YIAD-RELATED"/>
    <property type="match status" value="1"/>
</dbReference>
<evidence type="ECO:0000256" key="7">
    <source>
        <dbReference type="ARBA" id="ARBA00023136"/>
    </source>
</evidence>
<feature type="transmembrane region" description="Helical" evidence="11">
    <location>
        <begin position="29"/>
        <end position="49"/>
    </location>
</feature>
<evidence type="ECO:0000256" key="6">
    <source>
        <dbReference type="ARBA" id="ARBA00022989"/>
    </source>
</evidence>
<evidence type="ECO:0000256" key="9">
    <source>
        <dbReference type="PROSITE-ProRule" id="PRU00473"/>
    </source>
</evidence>
<evidence type="ECO:0000256" key="10">
    <source>
        <dbReference type="SAM" id="MobiDB-lite"/>
    </source>
</evidence>
<evidence type="ECO:0000259" key="12">
    <source>
        <dbReference type="PROSITE" id="PS51123"/>
    </source>
</evidence>
<dbReference type="PRINTS" id="PR01021">
    <property type="entry name" value="OMPADOMAIN"/>
</dbReference>
<keyword evidence="14" id="KW-1185">Reference proteome</keyword>
<dbReference type="InterPro" id="IPR025713">
    <property type="entry name" value="MotB-like_N_dom"/>
</dbReference>
<proteinExistence type="inferred from homology"/>
<keyword evidence="5 11" id="KW-0812">Transmembrane</keyword>
<dbReference type="Proteomes" id="UP001430172">
    <property type="component" value="Unassembled WGS sequence"/>
</dbReference>
<evidence type="ECO:0000256" key="1">
    <source>
        <dbReference type="ARBA" id="ARBA00004162"/>
    </source>
</evidence>
<keyword evidence="13" id="KW-0969">Cilium</keyword>
<keyword evidence="8" id="KW-0998">Cell outer membrane</keyword>
<comment type="subcellular location">
    <subcellularLocation>
        <location evidence="1">Cell membrane</location>
        <topology evidence="1">Single-pass membrane protein</topology>
    </subcellularLocation>
    <subcellularLocation>
        <location evidence="2">Cell outer membrane</location>
    </subcellularLocation>
</comment>
<organism evidence="13 14">
    <name type="scientific">Phycicoccus sonneratiae</name>
    <dbReference type="NCBI Taxonomy" id="2807628"/>
    <lineage>
        <taxon>Bacteria</taxon>
        <taxon>Bacillati</taxon>
        <taxon>Actinomycetota</taxon>
        <taxon>Actinomycetes</taxon>
        <taxon>Micrococcales</taxon>
        <taxon>Intrasporangiaceae</taxon>
        <taxon>Phycicoccus</taxon>
    </lineage>
</organism>
<evidence type="ECO:0000256" key="2">
    <source>
        <dbReference type="ARBA" id="ARBA00004442"/>
    </source>
</evidence>
<evidence type="ECO:0000256" key="5">
    <source>
        <dbReference type="ARBA" id="ARBA00022692"/>
    </source>
</evidence>
<dbReference type="InterPro" id="IPR006664">
    <property type="entry name" value="OMP_bac"/>
</dbReference>
<accession>A0ABS2CNN4</accession>
<dbReference type="PROSITE" id="PS51123">
    <property type="entry name" value="OMPA_2"/>
    <property type="match status" value="1"/>
</dbReference>
<feature type="region of interest" description="Disordered" evidence="10">
    <location>
        <begin position="104"/>
        <end position="124"/>
    </location>
</feature>
<evidence type="ECO:0000313" key="13">
    <source>
        <dbReference type="EMBL" id="MBM6401453.1"/>
    </source>
</evidence>